<feature type="compositionally biased region" description="Polar residues" evidence="1">
    <location>
        <begin position="406"/>
        <end position="428"/>
    </location>
</feature>
<dbReference type="EMBL" id="CP020373">
    <property type="protein sequence ID" value="AZQ11710.1"/>
    <property type="molecule type" value="Genomic_DNA"/>
</dbReference>
<sequence>MSLHPVSEWLLEHPHPAIDEPRWHQLTQLLCQLFKASASALVQYHFGDARLISVKQNKNVGLTQGAIEPIDHLKQRLSNTSLPDEGIWRHGLIELPLHWPGGGIFGAVLLVCDKLPPNLDSCQTLAAPIIDYLQSELKVYRQARQMEQLSLQDEATQMLNSHGFNLMAPRQLNLSRRLGSHAGLVLMENGTEYQGHEAEEKLRSLAQVVFDNLREADLAARIGNQIVLLAFVDSEANLDSLVTRLRKQFARKLEPQRVLTGHSFFTPDSHLELGPMMAQANDELQTTRARLYPKAVISKPIEPLDNETLNISEQFMATEAAADESPVEDVAEPVEDAAEPVEEVTESVEDITEPVEEVTEDITPDVTQAEADEQPDNTPAADVLVQQPGVNESSEAAADGSERVTDGSQISEGSQQVAEGSGEVTQETPAEKPKRRGRSAAKSSATGAGNTTGSRSSGRRRSAAKTTADSNADNGPASKSTAGKSTPRSSGRRKKTSD</sequence>
<dbReference type="InterPro" id="IPR043128">
    <property type="entry name" value="Rev_trsase/Diguanyl_cyclase"/>
</dbReference>
<dbReference type="Gene3D" id="3.30.70.270">
    <property type="match status" value="1"/>
</dbReference>
<name>A0ABM7DPV3_9GAMM</name>
<dbReference type="Proteomes" id="UP000278437">
    <property type="component" value="Chromosome"/>
</dbReference>
<evidence type="ECO:0000313" key="3">
    <source>
        <dbReference type="Proteomes" id="UP000278437"/>
    </source>
</evidence>
<evidence type="ECO:0000313" key="2">
    <source>
        <dbReference type="EMBL" id="AZQ11710.1"/>
    </source>
</evidence>
<accession>A0ABM7DPV3</accession>
<feature type="compositionally biased region" description="Polar residues" evidence="1">
    <location>
        <begin position="469"/>
        <end position="489"/>
    </location>
</feature>
<keyword evidence="3" id="KW-1185">Reference proteome</keyword>
<protein>
    <recommendedName>
        <fullName evidence="4">GGDEF domain-containing protein</fullName>
    </recommendedName>
</protein>
<reference evidence="3" key="1">
    <citation type="submission" date="2017-03" db="EMBL/GenBank/DDBJ databases">
        <title>Full genome sequence of a non-lethal Shewanella isolate that potentiates virulence of Vibio parahaemolyticus causing acute hepatopancreatic necrosis disease (AHPND) in shrimp.</title>
        <authorList>
            <person name="Prachumwat A."/>
            <person name="Sritunyalucksana K."/>
        </authorList>
    </citation>
    <scope>NUCLEOTIDE SEQUENCE [LARGE SCALE GENOMIC DNA]</scope>
    <source>
        <strain evidence="3">TH2012</strain>
    </source>
</reference>
<dbReference type="RefSeq" id="WP_126167953.1">
    <property type="nucleotide sequence ID" value="NZ_CP020373.1"/>
</dbReference>
<feature type="compositionally biased region" description="Low complexity" evidence="1">
    <location>
        <begin position="440"/>
        <end position="456"/>
    </location>
</feature>
<proteinExistence type="predicted"/>
<evidence type="ECO:0008006" key="4">
    <source>
        <dbReference type="Google" id="ProtNLM"/>
    </source>
</evidence>
<feature type="compositionally biased region" description="Acidic residues" evidence="1">
    <location>
        <begin position="321"/>
        <end position="363"/>
    </location>
</feature>
<gene>
    <name evidence="2" type="ORF">STH12_02641</name>
</gene>
<evidence type="ECO:0000256" key="1">
    <source>
        <dbReference type="SAM" id="MobiDB-lite"/>
    </source>
</evidence>
<feature type="region of interest" description="Disordered" evidence="1">
    <location>
        <begin position="320"/>
        <end position="498"/>
    </location>
</feature>
<organism evidence="2 3">
    <name type="scientific">Shewanella khirikhana</name>
    <dbReference type="NCBI Taxonomy" id="1965282"/>
    <lineage>
        <taxon>Bacteria</taxon>
        <taxon>Pseudomonadati</taxon>
        <taxon>Pseudomonadota</taxon>
        <taxon>Gammaproteobacteria</taxon>
        <taxon>Alteromonadales</taxon>
        <taxon>Shewanellaceae</taxon>
        <taxon>Shewanella</taxon>
    </lineage>
</organism>